<feature type="chain" id="PRO_5010126858" description="Leucine-rich repeat-containing N-terminal plant-type domain-containing protein" evidence="8">
    <location>
        <begin position="22"/>
        <end position="149"/>
    </location>
</feature>
<dbReference type="InterPro" id="IPR013210">
    <property type="entry name" value="LRR_N_plant-typ"/>
</dbReference>
<organism evidence="10 11">
    <name type="scientific">Setaria italica</name>
    <name type="common">Foxtail millet</name>
    <name type="synonym">Panicum italicum</name>
    <dbReference type="NCBI Taxonomy" id="4555"/>
    <lineage>
        <taxon>Eukaryota</taxon>
        <taxon>Viridiplantae</taxon>
        <taxon>Streptophyta</taxon>
        <taxon>Embryophyta</taxon>
        <taxon>Tracheophyta</taxon>
        <taxon>Spermatophyta</taxon>
        <taxon>Magnoliopsida</taxon>
        <taxon>Liliopsida</taxon>
        <taxon>Poales</taxon>
        <taxon>Poaceae</taxon>
        <taxon>PACMAD clade</taxon>
        <taxon>Panicoideae</taxon>
        <taxon>Panicodae</taxon>
        <taxon>Paniceae</taxon>
        <taxon>Cenchrinae</taxon>
        <taxon>Setaria</taxon>
    </lineage>
</organism>
<evidence type="ECO:0000256" key="2">
    <source>
        <dbReference type="ARBA" id="ARBA00022614"/>
    </source>
</evidence>
<keyword evidence="4 8" id="KW-0732">Signal</keyword>
<name>K3YLD3_SETIT</name>
<dbReference type="Pfam" id="PF00560">
    <property type="entry name" value="LRR_1"/>
    <property type="match status" value="2"/>
</dbReference>
<dbReference type="Gene3D" id="3.80.10.10">
    <property type="entry name" value="Ribonuclease Inhibitor"/>
    <property type="match status" value="1"/>
</dbReference>
<dbReference type="STRING" id="4555.K3YLD3"/>
<dbReference type="InterPro" id="IPR001611">
    <property type="entry name" value="Leu-rich_rpt"/>
</dbReference>
<feature type="domain" description="Leucine-rich repeat-containing N-terminal plant-type" evidence="9">
    <location>
        <begin position="23"/>
        <end position="62"/>
    </location>
</feature>
<keyword evidence="2" id="KW-0433">Leucine-rich repeat</keyword>
<evidence type="ECO:0000313" key="11">
    <source>
        <dbReference type="Proteomes" id="UP000004995"/>
    </source>
</evidence>
<sequence length="149" mass="16468">MRLVFWPWILLFFTFVASSWSLSSDGQALLALSKNLMLPSSVSSSWSASDATPCTWNGVSCNKRNRVVSLDLSSSKVSGSIGPEIGFLKYLHILYLFCNNIYGSIPPELGNCTVYQHQLDLSENFLSGNIPASMGNLKRLSQLSLYIVH</sequence>
<dbReference type="GO" id="GO:0016020">
    <property type="term" value="C:membrane"/>
    <property type="evidence" value="ECO:0007669"/>
    <property type="project" value="UniProtKB-SubCell"/>
</dbReference>
<dbReference type="SUPFAM" id="SSF52058">
    <property type="entry name" value="L domain-like"/>
    <property type="match status" value="1"/>
</dbReference>
<dbReference type="HOGENOM" id="CLU_000288_18_9_1"/>
<comment type="subcellular location">
    <subcellularLocation>
        <location evidence="1">Membrane</location>
        <topology evidence="1">Single-pass membrane protein</topology>
    </subcellularLocation>
</comment>
<dbReference type="Pfam" id="PF08263">
    <property type="entry name" value="LRRNT_2"/>
    <property type="match status" value="1"/>
</dbReference>
<feature type="signal peptide" evidence="8">
    <location>
        <begin position="1"/>
        <end position="21"/>
    </location>
</feature>
<accession>K3YLD3</accession>
<keyword evidence="6" id="KW-1133">Transmembrane helix</keyword>
<dbReference type="Proteomes" id="UP000004995">
    <property type="component" value="Unassembled WGS sequence"/>
</dbReference>
<dbReference type="Gramene" id="KQL02010">
    <property type="protein sequence ID" value="KQL02010"/>
    <property type="gene ID" value="SETIT_015056mg"/>
</dbReference>
<dbReference type="InParanoid" id="K3YLD3"/>
<keyword evidence="11" id="KW-1185">Reference proteome</keyword>
<keyword evidence="5" id="KW-0677">Repeat</keyword>
<reference evidence="10" key="2">
    <citation type="submission" date="2018-08" db="UniProtKB">
        <authorList>
            <consortium name="EnsemblPlants"/>
        </authorList>
    </citation>
    <scope>IDENTIFICATION</scope>
    <source>
        <strain evidence="10">Yugu1</strain>
    </source>
</reference>
<dbReference type="OMA" id="CKSHAQK"/>
<dbReference type="EMBL" id="AGNK02003896">
    <property type="status" value="NOT_ANNOTATED_CDS"/>
    <property type="molecule type" value="Genomic_DNA"/>
</dbReference>
<evidence type="ECO:0000256" key="8">
    <source>
        <dbReference type="SAM" id="SignalP"/>
    </source>
</evidence>
<reference evidence="11" key="1">
    <citation type="journal article" date="2012" name="Nat. Biotechnol.">
        <title>Reference genome sequence of the model plant Setaria.</title>
        <authorList>
            <person name="Bennetzen J.L."/>
            <person name="Schmutz J."/>
            <person name="Wang H."/>
            <person name="Percifield R."/>
            <person name="Hawkins J."/>
            <person name="Pontaroli A.C."/>
            <person name="Estep M."/>
            <person name="Feng L."/>
            <person name="Vaughn J.N."/>
            <person name="Grimwood J."/>
            <person name="Jenkins J."/>
            <person name="Barry K."/>
            <person name="Lindquist E."/>
            <person name="Hellsten U."/>
            <person name="Deshpande S."/>
            <person name="Wang X."/>
            <person name="Wu X."/>
            <person name="Mitros T."/>
            <person name="Triplett J."/>
            <person name="Yang X."/>
            <person name="Ye C.Y."/>
            <person name="Mauro-Herrera M."/>
            <person name="Wang L."/>
            <person name="Li P."/>
            <person name="Sharma M."/>
            <person name="Sharma R."/>
            <person name="Ronald P.C."/>
            <person name="Panaud O."/>
            <person name="Kellogg E.A."/>
            <person name="Brutnell T.P."/>
            <person name="Doust A.N."/>
            <person name="Tuskan G.A."/>
            <person name="Rokhsar D."/>
            <person name="Devos K.M."/>
        </authorList>
    </citation>
    <scope>NUCLEOTIDE SEQUENCE [LARGE SCALE GENOMIC DNA]</scope>
    <source>
        <strain evidence="11">cv. Yugu1</strain>
    </source>
</reference>
<dbReference type="InterPro" id="IPR032675">
    <property type="entry name" value="LRR_dom_sf"/>
</dbReference>
<evidence type="ECO:0000256" key="5">
    <source>
        <dbReference type="ARBA" id="ARBA00022737"/>
    </source>
</evidence>
<evidence type="ECO:0000256" key="4">
    <source>
        <dbReference type="ARBA" id="ARBA00022729"/>
    </source>
</evidence>
<evidence type="ECO:0000256" key="3">
    <source>
        <dbReference type="ARBA" id="ARBA00022692"/>
    </source>
</evidence>
<evidence type="ECO:0000256" key="1">
    <source>
        <dbReference type="ARBA" id="ARBA00004167"/>
    </source>
</evidence>
<evidence type="ECO:0000256" key="7">
    <source>
        <dbReference type="ARBA" id="ARBA00023136"/>
    </source>
</evidence>
<keyword evidence="7" id="KW-0472">Membrane</keyword>
<dbReference type="PANTHER" id="PTHR47988">
    <property type="entry name" value="SOMATIC EMBRYOGENESIS RECEPTOR KINASE 1"/>
    <property type="match status" value="1"/>
</dbReference>
<dbReference type="eggNOG" id="KOG0619">
    <property type="taxonomic scope" value="Eukaryota"/>
</dbReference>
<keyword evidence="3" id="KW-0812">Transmembrane</keyword>
<dbReference type="FunFam" id="3.80.10.10:FF:000129">
    <property type="entry name" value="Leucine-rich repeat receptor-like kinase"/>
    <property type="match status" value="1"/>
</dbReference>
<dbReference type="AlphaFoldDB" id="K3YLD3"/>
<evidence type="ECO:0000259" key="9">
    <source>
        <dbReference type="Pfam" id="PF08263"/>
    </source>
</evidence>
<evidence type="ECO:0000256" key="6">
    <source>
        <dbReference type="ARBA" id="ARBA00022989"/>
    </source>
</evidence>
<dbReference type="EnsemblPlants" id="KQL02010">
    <property type="protein sequence ID" value="KQL02010"/>
    <property type="gene ID" value="SETIT_015056mg"/>
</dbReference>
<evidence type="ECO:0000313" key="10">
    <source>
        <dbReference type="EnsemblPlants" id="KQL02010"/>
    </source>
</evidence>
<protein>
    <recommendedName>
        <fullName evidence="9">Leucine-rich repeat-containing N-terminal plant-type domain-containing protein</fullName>
    </recommendedName>
</protein>
<proteinExistence type="predicted"/>